<feature type="transmembrane region" description="Helical" evidence="8">
    <location>
        <begin position="270"/>
        <end position="289"/>
    </location>
</feature>
<dbReference type="Gene3D" id="1.20.1560.10">
    <property type="entry name" value="ABC transporter type 1, transmembrane domain"/>
    <property type="match status" value="1"/>
</dbReference>
<keyword evidence="2 8" id="KW-0812">Transmembrane</keyword>
<dbReference type="PROSITE" id="PS50929">
    <property type="entry name" value="ABC_TM1F"/>
    <property type="match status" value="1"/>
</dbReference>
<gene>
    <name evidence="11" type="ORF">IX56_09245</name>
</gene>
<evidence type="ECO:0000313" key="12">
    <source>
        <dbReference type="Proteomes" id="UP000029858"/>
    </source>
</evidence>
<evidence type="ECO:0000256" key="1">
    <source>
        <dbReference type="ARBA" id="ARBA00004651"/>
    </source>
</evidence>
<keyword evidence="4 11" id="KW-0067">ATP-binding</keyword>
<proteinExistence type="predicted"/>
<dbReference type="Pfam" id="PF00664">
    <property type="entry name" value="ABC_membrane"/>
    <property type="match status" value="1"/>
</dbReference>
<dbReference type="SMART" id="SM00382">
    <property type="entry name" value="AAA"/>
    <property type="match status" value="1"/>
</dbReference>
<sequence length="615" mass="65118">MHRLFERMIDAFRPADGPPPRTLGAFFRWALSGAWPGLTLAAFASALSGAAEVASATLLGMVVDAVAQSGTRTLADHGGLIAAFVGFFLILRPTILGFSSATSNVIIGPNVLPLVLSRLHRWTMGQSVTFFDNDFAGRIAQKQMQTARAVTDVASEMVNTAAFALSAVLGSAIYLASVDGWGAVALLVWLALYLGLIRYFLPRIRAQSAGRASARAMITGQVVDTITNIKTVKLFAQAGHEDQAALGAMETFRDRAIVFGRLNTWFRTSLTVVAGLLPVVLVGGAVWMWSRGAATPGDVAASGAIAMRLAQMTGWVSMALMGIWGSIGEVEDGMETLSPPHSLTDKPGALPLGRLEGAVAFEGVRFAYGKGAGSVGPLDLRIAPGERIGIVGASGAGKSTLVALLLRLHDVDEGAVRVDGHDVRDVTQESLRRNIGMVTQETAMFNRSARDNILYGRPDATEAEMVAAAEAAEAHEFILGLTDFAGRTGYDAHLGERGVKLSGGQRQRIALARAFLKDAPILVLDEATSALDSEVEAQVQDELARVMAGKTVLAIAHRLSTIAEMDRIVVLDAGRIVEEGSHDALLARGGLYARYWNRQSGGFLGTDEAAVEAAQ</sequence>
<dbReference type="RefSeq" id="WP_036709514.1">
    <property type="nucleotide sequence ID" value="NZ_JRKQ01000041.1"/>
</dbReference>
<evidence type="ECO:0000256" key="2">
    <source>
        <dbReference type="ARBA" id="ARBA00022692"/>
    </source>
</evidence>
<evidence type="ECO:0000259" key="9">
    <source>
        <dbReference type="PROSITE" id="PS50893"/>
    </source>
</evidence>
<dbReference type="InterPro" id="IPR011527">
    <property type="entry name" value="ABC1_TM_dom"/>
</dbReference>
<dbReference type="Proteomes" id="UP000029858">
    <property type="component" value="Unassembled WGS sequence"/>
</dbReference>
<evidence type="ECO:0000259" key="10">
    <source>
        <dbReference type="PROSITE" id="PS50929"/>
    </source>
</evidence>
<dbReference type="GO" id="GO:0034040">
    <property type="term" value="F:ATPase-coupled lipid transmembrane transporter activity"/>
    <property type="evidence" value="ECO:0007669"/>
    <property type="project" value="TreeGrafter"/>
</dbReference>
<dbReference type="CDD" id="cd07346">
    <property type="entry name" value="ABC_6TM_exporters"/>
    <property type="match status" value="1"/>
</dbReference>
<feature type="transmembrane region" description="Helical" evidence="8">
    <location>
        <begin position="181"/>
        <end position="201"/>
    </location>
</feature>
<reference evidence="11 12" key="2">
    <citation type="submission" date="2014-10" db="EMBL/GenBank/DDBJ databases">
        <title>Paracoccus sanguinis sp. nov., isolated from clinical specimens of New York State patients.</title>
        <authorList>
            <person name="Mingle L.A."/>
            <person name="Cole J.A."/>
            <person name="Lapierre P."/>
            <person name="Musser K.A."/>
        </authorList>
    </citation>
    <scope>NUCLEOTIDE SEQUENCE [LARGE SCALE GENOMIC DNA]</scope>
    <source>
        <strain evidence="11 12">5503</strain>
    </source>
</reference>
<dbReference type="Pfam" id="PF00005">
    <property type="entry name" value="ABC_tran"/>
    <property type="match status" value="1"/>
</dbReference>
<comment type="subcellular location">
    <subcellularLocation>
        <location evidence="1">Cell membrane</location>
        <topology evidence="1">Multi-pass membrane protein</topology>
    </subcellularLocation>
</comment>
<dbReference type="GO" id="GO:0005886">
    <property type="term" value="C:plasma membrane"/>
    <property type="evidence" value="ECO:0007669"/>
    <property type="project" value="UniProtKB-SubCell"/>
</dbReference>
<dbReference type="InterPro" id="IPR027417">
    <property type="entry name" value="P-loop_NTPase"/>
</dbReference>
<comment type="function">
    <text evidence="7">Part of an ABC transporter complex. Transmembrane domains (TMD) form a pore in the inner membrane and the ATP-binding domain (NBD) is responsible for energy generation.</text>
</comment>
<protein>
    <submittedName>
        <fullName evidence="11">Multidrug ABC transporter ATP-binding protein</fullName>
    </submittedName>
</protein>
<dbReference type="InterPro" id="IPR017871">
    <property type="entry name" value="ABC_transporter-like_CS"/>
</dbReference>
<dbReference type="InterPro" id="IPR039421">
    <property type="entry name" value="Type_1_exporter"/>
</dbReference>
<dbReference type="SUPFAM" id="SSF90123">
    <property type="entry name" value="ABC transporter transmembrane region"/>
    <property type="match status" value="1"/>
</dbReference>
<feature type="domain" description="ABC transmembrane type-1" evidence="10">
    <location>
        <begin position="40"/>
        <end position="323"/>
    </location>
</feature>
<dbReference type="GO" id="GO:0140359">
    <property type="term" value="F:ABC-type transporter activity"/>
    <property type="evidence" value="ECO:0007669"/>
    <property type="project" value="InterPro"/>
</dbReference>
<dbReference type="PANTHER" id="PTHR24221:SF203">
    <property type="entry name" value="ATP-BINDING_PERMEASE FUSION ABC TRANSPORTER-RELATED"/>
    <property type="match status" value="1"/>
</dbReference>
<feature type="domain" description="ABC transporter" evidence="9">
    <location>
        <begin position="359"/>
        <end position="598"/>
    </location>
</feature>
<evidence type="ECO:0000313" key="11">
    <source>
        <dbReference type="EMBL" id="KGJ22230.1"/>
    </source>
</evidence>
<evidence type="ECO:0000256" key="5">
    <source>
        <dbReference type="ARBA" id="ARBA00022989"/>
    </source>
</evidence>
<feature type="transmembrane region" description="Helical" evidence="8">
    <location>
        <begin position="38"/>
        <end position="62"/>
    </location>
</feature>
<evidence type="ECO:0000256" key="7">
    <source>
        <dbReference type="ARBA" id="ARBA00024725"/>
    </source>
</evidence>
<dbReference type="InterPro" id="IPR003439">
    <property type="entry name" value="ABC_transporter-like_ATP-bd"/>
</dbReference>
<organism evidence="11 12">
    <name type="scientific">Paracoccus sanguinis</name>
    <dbReference type="NCBI Taxonomy" id="1545044"/>
    <lineage>
        <taxon>Bacteria</taxon>
        <taxon>Pseudomonadati</taxon>
        <taxon>Pseudomonadota</taxon>
        <taxon>Alphaproteobacteria</taxon>
        <taxon>Rhodobacterales</taxon>
        <taxon>Paracoccaceae</taxon>
        <taxon>Paracoccus</taxon>
    </lineage>
</organism>
<dbReference type="GO" id="GO:0005524">
    <property type="term" value="F:ATP binding"/>
    <property type="evidence" value="ECO:0007669"/>
    <property type="project" value="UniProtKB-KW"/>
</dbReference>
<evidence type="ECO:0000256" key="3">
    <source>
        <dbReference type="ARBA" id="ARBA00022741"/>
    </source>
</evidence>
<dbReference type="AlphaFoldDB" id="A0A099GH95"/>
<reference evidence="11 12" key="1">
    <citation type="submission" date="2014-09" db="EMBL/GenBank/DDBJ databases">
        <authorList>
            <person name="McGinnis J.M."/>
            <person name="Wolfgang W.J."/>
        </authorList>
    </citation>
    <scope>NUCLEOTIDE SEQUENCE [LARGE SCALE GENOMIC DNA]</scope>
    <source>
        <strain evidence="11 12">5503</strain>
    </source>
</reference>
<feature type="transmembrane region" description="Helical" evidence="8">
    <location>
        <begin position="74"/>
        <end position="91"/>
    </location>
</feature>
<name>A0A099GH95_9RHOB</name>
<dbReference type="SUPFAM" id="SSF52540">
    <property type="entry name" value="P-loop containing nucleoside triphosphate hydrolases"/>
    <property type="match status" value="1"/>
</dbReference>
<dbReference type="Gene3D" id="3.40.50.300">
    <property type="entry name" value="P-loop containing nucleotide triphosphate hydrolases"/>
    <property type="match status" value="1"/>
</dbReference>
<keyword evidence="6 8" id="KW-0472">Membrane</keyword>
<dbReference type="InterPro" id="IPR036640">
    <property type="entry name" value="ABC1_TM_sf"/>
</dbReference>
<feature type="transmembrane region" description="Helical" evidence="8">
    <location>
        <begin position="157"/>
        <end position="175"/>
    </location>
</feature>
<evidence type="ECO:0000256" key="4">
    <source>
        <dbReference type="ARBA" id="ARBA00022840"/>
    </source>
</evidence>
<dbReference type="InterPro" id="IPR003593">
    <property type="entry name" value="AAA+_ATPase"/>
</dbReference>
<comment type="caution">
    <text evidence="11">The sequence shown here is derived from an EMBL/GenBank/DDBJ whole genome shotgun (WGS) entry which is preliminary data.</text>
</comment>
<dbReference type="PROSITE" id="PS00211">
    <property type="entry name" value="ABC_TRANSPORTER_1"/>
    <property type="match status" value="1"/>
</dbReference>
<accession>A0A099GH95</accession>
<evidence type="ECO:0000256" key="6">
    <source>
        <dbReference type="ARBA" id="ARBA00023136"/>
    </source>
</evidence>
<dbReference type="PROSITE" id="PS50893">
    <property type="entry name" value="ABC_TRANSPORTER_2"/>
    <property type="match status" value="1"/>
</dbReference>
<dbReference type="FunFam" id="3.40.50.300:FF:000218">
    <property type="entry name" value="Multidrug ABC transporter ATP-binding protein"/>
    <property type="match status" value="1"/>
</dbReference>
<dbReference type="EMBL" id="JRKQ01000041">
    <property type="protein sequence ID" value="KGJ22230.1"/>
    <property type="molecule type" value="Genomic_DNA"/>
</dbReference>
<keyword evidence="3" id="KW-0547">Nucleotide-binding</keyword>
<dbReference type="PANTHER" id="PTHR24221">
    <property type="entry name" value="ATP-BINDING CASSETTE SUB-FAMILY B"/>
    <property type="match status" value="1"/>
</dbReference>
<keyword evidence="5 8" id="KW-1133">Transmembrane helix</keyword>
<dbReference type="GO" id="GO:0016887">
    <property type="term" value="F:ATP hydrolysis activity"/>
    <property type="evidence" value="ECO:0007669"/>
    <property type="project" value="InterPro"/>
</dbReference>
<evidence type="ECO:0000256" key="8">
    <source>
        <dbReference type="SAM" id="Phobius"/>
    </source>
</evidence>